<sequence length="124" mass="14438">MDDILIASNDIAVVNTFKTFTDHRFKVKDLESLKYFFGLEVARNSSSIYQRKYVLEILSDAGFIGYKPVKTLMEQHLKLSWVDDPLLEDPKSDRRLVGRLIYLTITWPDFTFAIHTLSQFMDSP</sequence>
<proteinExistence type="predicted"/>
<gene>
    <name evidence="2" type="ORF">F2P56_025884</name>
</gene>
<name>A0A833TWF1_JUGRE</name>
<organism evidence="2 3">
    <name type="scientific">Juglans regia</name>
    <name type="common">English walnut</name>
    <dbReference type="NCBI Taxonomy" id="51240"/>
    <lineage>
        <taxon>Eukaryota</taxon>
        <taxon>Viridiplantae</taxon>
        <taxon>Streptophyta</taxon>
        <taxon>Embryophyta</taxon>
        <taxon>Tracheophyta</taxon>
        <taxon>Spermatophyta</taxon>
        <taxon>Magnoliopsida</taxon>
        <taxon>eudicotyledons</taxon>
        <taxon>Gunneridae</taxon>
        <taxon>Pentapetalae</taxon>
        <taxon>rosids</taxon>
        <taxon>fabids</taxon>
        <taxon>Fagales</taxon>
        <taxon>Juglandaceae</taxon>
        <taxon>Juglans</taxon>
    </lineage>
</organism>
<accession>A0A833TWF1</accession>
<dbReference type="AlphaFoldDB" id="A0A833TWF1"/>
<dbReference type="Proteomes" id="UP000619265">
    <property type="component" value="Unassembled WGS sequence"/>
</dbReference>
<evidence type="ECO:0000259" key="1">
    <source>
        <dbReference type="Pfam" id="PF07727"/>
    </source>
</evidence>
<evidence type="ECO:0000313" key="2">
    <source>
        <dbReference type="EMBL" id="KAF5456395.1"/>
    </source>
</evidence>
<dbReference type="InterPro" id="IPR043502">
    <property type="entry name" value="DNA/RNA_pol_sf"/>
</dbReference>
<dbReference type="Pfam" id="PF07727">
    <property type="entry name" value="RVT_2"/>
    <property type="match status" value="1"/>
</dbReference>
<comment type="caution">
    <text evidence="2">The sequence shown here is derived from an EMBL/GenBank/DDBJ whole genome shotgun (WGS) entry which is preliminary data.</text>
</comment>
<reference evidence="2" key="2">
    <citation type="submission" date="2020-03" db="EMBL/GenBank/DDBJ databases">
        <title>Walnut 2.0.</title>
        <authorList>
            <person name="Marrano A."/>
            <person name="Britton M."/>
            <person name="Zimin A.V."/>
            <person name="Zaini P.A."/>
            <person name="Workman R."/>
            <person name="Puiu D."/>
            <person name="Bianco L."/>
            <person name="Allen B.J."/>
            <person name="Troggio M."/>
            <person name="Leslie C.A."/>
            <person name="Timp W."/>
            <person name="Dendekar A."/>
            <person name="Salzberg S.L."/>
            <person name="Neale D.B."/>
        </authorList>
    </citation>
    <scope>NUCLEOTIDE SEQUENCE</scope>
    <source>
        <tissue evidence="2">Leaves</tissue>
    </source>
</reference>
<feature type="domain" description="Reverse transcriptase Ty1/copia-type" evidence="1">
    <location>
        <begin position="1"/>
        <end position="73"/>
    </location>
</feature>
<dbReference type="Gramene" id="Jr11_26040_p1">
    <property type="protein sequence ID" value="cds.Jr11_26040_p1"/>
    <property type="gene ID" value="Jr11_26040"/>
</dbReference>
<dbReference type="InterPro" id="IPR013103">
    <property type="entry name" value="RVT_2"/>
</dbReference>
<evidence type="ECO:0000313" key="3">
    <source>
        <dbReference type="Proteomes" id="UP000619265"/>
    </source>
</evidence>
<dbReference type="EMBL" id="LIHL02000011">
    <property type="protein sequence ID" value="KAF5456395.1"/>
    <property type="molecule type" value="Genomic_DNA"/>
</dbReference>
<protein>
    <recommendedName>
        <fullName evidence="1">Reverse transcriptase Ty1/copia-type domain-containing protein</fullName>
    </recommendedName>
</protein>
<dbReference type="SUPFAM" id="SSF56672">
    <property type="entry name" value="DNA/RNA polymerases"/>
    <property type="match status" value="1"/>
</dbReference>
<reference evidence="2" key="1">
    <citation type="submission" date="2015-10" db="EMBL/GenBank/DDBJ databases">
        <authorList>
            <person name="Martinez-Garcia P.J."/>
            <person name="Crepeau M.W."/>
            <person name="Puiu D."/>
            <person name="Gonzalez-Ibeas D."/>
            <person name="Whalen J."/>
            <person name="Stevens K."/>
            <person name="Paul R."/>
            <person name="Butterfield T."/>
            <person name="Britton M."/>
            <person name="Reagan R."/>
            <person name="Chakraborty S."/>
            <person name="Walawage S.L."/>
            <person name="Vasquez-Gross H.A."/>
            <person name="Cardeno C."/>
            <person name="Famula R."/>
            <person name="Pratt K."/>
            <person name="Kuruganti S."/>
            <person name="Aradhya M.K."/>
            <person name="Leslie C.A."/>
            <person name="Dandekar A.M."/>
            <person name="Salzberg S.L."/>
            <person name="Wegrzyn J.L."/>
            <person name="Langley C.H."/>
            <person name="Neale D.B."/>
        </authorList>
    </citation>
    <scope>NUCLEOTIDE SEQUENCE</scope>
    <source>
        <tissue evidence="2">Leaves</tissue>
    </source>
</reference>
<dbReference type="PANTHER" id="PTHR11439">
    <property type="entry name" value="GAG-POL-RELATED RETROTRANSPOSON"/>
    <property type="match status" value="1"/>
</dbReference>
<dbReference type="PANTHER" id="PTHR11439:SF498">
    <property type="entry name" value="DNAK FAMILY PROTEIN"/>
    <property type="match status" value="1"/>
</dbReference>